<dbReference type="RefSeq" id="WP_366191989.1">
    <property type="nucleotide sequence ID" value="NZ_JBFBVU010000004.1"/>
</dbReference>
<evidence type="ECO:0000256" key="1">
    <source>
        <dbReference type="SAM" id="SignalP"/>
    </source>
</evidence>
<protein>
    <submittedName>
        <fullName evidence="3">Extensin family protein</fullName>
    </submittedName>
</protein>
<evidence type="ECO:0000259" key="2">
    <source>
        <dbReference type="Pfam" id="PF06904"/>
    </source>
</evidence>
<dbReference type="EMBL" id="JBFBVU010000004">
    <property type="protein sequence ID" value="MEV8466181.1"/>
    <property type="molecule type" value="Genomic_DNA"/>
</dbReference>
<proteinExistence type="predicted"/>
<dbReference type="Pfam" id="PF06904">
    <property type="entry name" value="Extensin-like_C"/>
    <property type="match status" value="1"/>
</dbReference>
<comment type="caution">
    <text evidence="3">The sequence shown here is derived from an EMBL/GenBank/DDBJ whole genome shotgun (WGS) entry which is preliminary data.</text>
</comment>
<organism evidence="3 4">
    <name type="scientific">Meridianimarinicoccus marinus</name>
    <dbReference type="NCBI Taxonomy" id="3231483"/>
    <lineage>
        <taxon>Bacteria</taxon>
        <taxon>Pseudomonadati</taxon>
        <taxon>Pseudomonadota</taxon>
        <taxon>Alphaproteobacteria</taxon>
        <taxon>Rhodobacterales</taxon>
        <taxon>Paracoccaceae</taxon>
        <taxon>Meridianimarinicoccus</taxon>
    </lineage>
</organism>
<evidence type="ECO:0000313" key="4">
    <source>
        <dbReference type="Proteomes" id="UP001553161"/>
    </source>
</evidence>
<dbReference type="InterPro" id="IPR009683">
    <property type="entry name" value="Extensin-like_C"/>
</dbReference>
<name>A0ABV3L3T1_9RHOB</name>
<dbReference type="Proteomes" id="UP001553161">
    <property type="component" value="Unassembled WGS sequence"/>
</dbReference>
<gene>
    <name evidence="3" type="ORF">AB0T83_05195</name>
</gene>
<evidence type="ECO:0000313" key="3">
    <source>
        <dbReference type="EMBL" id="MEV8466181.1"/>
    </source>
</evidence>
<feature type="domain" description="Extensin-like C-terminal" evidence="2">
    <location>
        <begin position="81"/>
        <end position="235"/>
    </location>
</feature>
<accession>A0ABV3L3T1</accession>
<feature type="chain" id="PRO_5045964798" evidence="1">
    <location>
        <begin position="23"/>
        <end position="235"/>
    </location>
</feature>
<reference evidence="3 4" key="1">
    <citation type="submission" date="2024-07" db="EMBL/GenBank/DDBJ databases">
        <authorList>
            <person name="Kang M."/>
        </authorList>
    </citation>
    <scope>NUCLEOTIDE SEQUENCE [LARGE SCALE GENOMIC DNA]</scope>
    <source>
        <strain evidence="3 4">DFM31</strain>
    </source>
</reference>
<feature type="signal peptide" evidence="1">
    <location>
        <begin position="1"/>
        <end position="22"/>
    </location>
</feature>
<sequence length="235" mass="24260">MSRRVAGLAGLLLLLATQGGLANAPRNSPAPEPRPKAPVGDVLVQAIGVAAPKGLSKLFGKGPKLCGATGIEGKPIAPIKGARKGCGLKNGVEVTAVYGVPLSQPTRIDCPTARALAAWVDQAVKPLIGDTGGGLAEVQIYGHYACRTRNNQKGAKVSEHGKGRAVDIGGFTLADGTYVSVQSGWPSKAHGPALKAALKAACGPFGTVLGPRANRHHRDHFHLDTARYRSGPYCK</sequence>
<keyword evidence="4" id="KW-1185">Reference proteome</keyword>
<keyword evidence="1" id="KW-0732">Signal</keyword>